<dbReference type="RefSeq" id="WP_184618657.1">
    <property type="nucleotide sequence ID" value="NZ_JACHEX010000001.1"/>
</dbReference>
<comment type="caution">
    <text evidence="2">The sequence shown here is derived from an EMBL/GenBank/DDBJ whole genome shotgun (WGS) entry which is preliminary data.</text>
</comment>
<dbReference type="Proteomes" id="UP000555828">
    <property type="component" value="Unassembled WGS sequence"/>
</dbReference>
<sequence length="137" mass="15723">MTITVENVLTELKKVNEYMKKLQDRKKELIAILEENIERPVDKNTLNLEGAKIKWITSAKISNTKARELAEKYPGLVNHVFSVTYKPKLSALNRIQFAKSKGKLPKDIPEEAVEEVLKHIELEERMSISFEEGGDNE</sequence>
<evidence type="ECO:0000313" key="2">
    <source>
        <dbReference type="EMBL" id="MBB6061909.1"/>
    </source>
</evidence>
<feature type="coiled-coil region" evidence="1">
    <location>
        <begin position="5"/>
        <end position="39"/>
    </location>
</feature>
<evidence type="ECO:0000256" key="1">
    <source>
        <dbReference type="SAM" id="Coils"/>
    </source>
</evidence>
<organism evidence="2 3">
    <name type="scientific">Thermosipho japonicus</name>
    <dbReference type="NCBI Taxonomy" id="90323"/>
    <lineage>
        <taxon>Bacteria</taxon>
        <taxon>Thermotogati</taxon>
        <taxon>Thermotogota</taxon>
        <taxon>Thermotogae</taxon>
        <taxon>Thermotogales</taxon>
        <taxon>Fervidobacteriaceae</taxon>
        <taxon>Thermosipho</taxon>
    </lineage>
</organism>
<keyword evidence="3" id="KW-1185">Reference proteome</keyword>
<keyword evidence="1" id="KW-0175">Coiled coil</keyword>
<reference evidence="2 3" key="1">
    <citation type="submission" date="2020-08" db="EMBL/GenBank/DDBJ databases">
        <title>Genomic Encyclopedia of Type Strains, Phase IV (KMG-IV): sequencing the most valuable type-strain genomes for metagenomic binning, comparative biology and taxonomic classification.</title>
        <authorList>
            <person name="Goeker M."/>
        </authorList>
    </citation>
    <scope>NUCLEOTIDE SEQUENCE [LARGE SCALE GENOMIC DNA]</scope>
    <source>
        <strain evidence="2 3">DSM 13481</strain>
    </source>
</reference>
<evidence type="ECO:0000313" key="3">
    <source>
        <dbReference type="Proteomes" id="UP000555828"/>
    </source>
</evidence>
<gene>
    <name evidence="2" type="ORF">HNP65_000331</name>
</gene>
<protein>
    <submittedName>
        <fullName evidence="2">Sensor domain CHASE-containing protein</fullName>
    </submittedName>
</protein>
<name>A0A841GQK5_9BACT</name>
<dbReference type="EMBL" id="JACHEX010000001">
    <property type="protein sequence ID" value="MBB6061909.1"/>
    <property type="molecule type" value="Genomic_DNA"/>
</dbReference>
<dbReference type="AlphaFoldDB" id="A0A841GQK5"/>
<accession>A0A841GQK5</accession>
<proteinExistence type="predicted"/>